<evidence type="ECO:0000313" key="2">
    <source>
        <dbReference type="EMBL" id="CAK7233964.1"/>
    </source>
</evidence>
<feature type="transmembrane region" description="Helical" evidence="1">
    <location>
        <begin position="82"/>
        <end position="102"/>
    </location>
</feature>
<organism evidence="2 3">
    <name type="scientific">Sporothrix curviconia</name>
    <dbReference type="NCBI Taxonomy" id="1260050"/>
    <lineage>
        <taxon>Eukaryota</taxon>
        <taxon>Fungi</taxon>
        <taxon>Dikarya</taxon>
        <taxon>Ascomycota</taxon>
        <taxon>Pezizomycotina</taxon>
        <taxon>Sordariomycetes</taxon>
        <taxon>Sordariomycetidae</taxon>
        <taxon>Ophiostomatales</taxon>
        <taxon>Ophiostomataceae</taxon>
        <taxon>Sporothrix</taxon>
    </lineage>
</organism>
<keyword evidence="1" id="KW-1133">Transmembrane helix</keyword>
<sequence length="134" mass="14269">MSFSPIPSYAFGTMFTGIGFLTLIAPAVDYAVFGVPLEPPASASPADKGKGTVSPMAYAKGARDFAFGLTYYALQYYGLDQAITVFSAVLCFVALADGAIVYTYGGPELRSKAFGHWGGFVGFAAWVAWRAQFF</sequence>
<keyword evidence="1" id="KW-0472">Membrane</keyword>
<evidence type="ECO:0000256" key="1">
    <source>
        <dbReference type="SAM" id="Phobius"/>
    </source>
</evidence>
<dbReference type="Proteomes" id="UP001642405">
    <property type="component" value="Unassembled WGS sequence"/>
</dbReference>
<proteinExistence type="predicted"/>
<keyword evidence="1" id="KW-0812">Transmembrane</keyword>
<comment type="caution">
    <text evidence="2">The sequence shown here is derived from an EMBL/GenBank/DDBJ whole genome shotgun (WGS) entry which is preliminary data.</text>
</comment>
<dbReference type="EMBL" id="CAWUHB010000079">
    <property type="protein sequence ID" value="CAK7233964.1"/>
    <property type="molecule type" value="Genomic_DNA"/>
</dbReference>
<feature type="transmembrane region" description="Helical" evidence="1">
    <location>
        <begin position="114"/>
        <end position="131"/>
    </location>
</feature>
<gene>
    <name evidence="2" type="ORF">SCUCBS95973_008774</name>
</gene>
<dbReference type="Pfam" id="PF14087">
    <property type="entry name" value="DUF4267"/>
    <property type="match status" value="1"/>
</dbReference>
<accession>A0ABP0CPE2</accession>
<evidence type="ECO:0000313" key="3">
    <source>
        <dbReference type="Proteomes" id="UP001642405"/>
    </source>
</evidence>
<protein>
    <submittedName>
        <fullName evidence="2">Uncharacterized protein</fullName>
    </submittedName>
</protein>
<dbReference type="InterPro" id="IPR025363">
    <property type="entry name" value="DUF4267"/>
</dbReference>
<keyword evidence="3" id="KW-1185">Reference proteome</keyword>
<feature type="transmembrane region" description="Helical" evidence="1">
    <location>
        <begin position="9"/>
        <end position="28"/>
    </location>
</feature>
<reference evidence="2 3" key="1">
    <citation type="submission" date="2024-01" db="EMBL/GenBank/DDBJ databases">
        <authorList>
            <person name="Allen C."/>
            <person name="Tagirdzhanova G."/>
        </authorList>
    </citation>
    <scope>NUCLEOTIDE SEQUENCE [LARGE SCALE GENOMIC DNA]</scope>
</reference>
<name>A0ABP0CPE2_9PEZI</name>